<gene>
    <name evidence="1" type="ORF">ENS15_01160</name>
</gene>
<dbReference type="AlphaFoldDB" id="A0A7C3J5G4"/>
<name>A0A7C3J5G4_UNCW3</name>
<dbReference type="EMBL" id="DSTT01000001">
    <property type="protein sequence ID" value="HFK23254.1"/>
    <property type="molecule type" value="Genomic_DNA"/>
</dbReference>
<sequence>MKLKIIILTLFFSLIILSEENYFIKLLQEKDYYRAITEFKKLYFEKGYEKDCKYYLKISSLYALSGYDTFSFKYLDLLTEVDLSESCFVYDGVVRSYLNFKRGDFNSAIFEIEDFETEGIDTLKLLLNFLKKNVNKESVEILDFLDDSVKIDLKDYEKVKLKSPEFSFALSSFIPGLGEFYSGYPSYALRDFLITTFSNILFVYSFFKDPKGYKLEKFEFSADYFKNRDYFLTLIIYSSLVSRFQNGSKSNAYTLAEKRNEQIRKKYLSKLYNIIEKKYQEILIDFILNY</sequence>
<organism evidence="1">
    <name type="scientific">candidate division WOR-3 bacterium</name>
    <dbReference type="NCBI Taxonomy" id="2052148"/>
    <lineage>
        <taxon>Bacteria</taxon>
        <taxon>Bacteria division WOR-3</taxon>
    </lineage>
</organism>
<accession>A0A7C3J5G4</accession>
<evidence type="ECO:0000313" key="1">
    <source>
        <dbReference type="EMBL" id="HFK23254.1"/>
    </source>
</evidence>
<comment type="caution">
    <text evidence="1">The sequence shown here is derived from an EMBL/GenBank/DDBJ whole genome shotgun (WGS) entry which is preliminary data.</text>
</comment>
<proteinExistence type="predicted"/>
<protein>
    <submittedName>
        <fullName evidence="1">Uncharacterized protein</fullName>
    </submittedName>
</protein>
<reference evidence="1" key="1">
    <citation type="journal article" date="2020" name="mSystems">
        <title>Genome- and Community-Level Interaction Insights into Carbon Utilization and Element Cycling Functions of Hydrothermarchaeota in Hydrothermal Sediment.</title>
        <authorList>
            <person name="Zhou Z."/>
            <person name="Liu Y."/>
            <person name="Xu W."/>
            <person name="Pan J."/>
            <person name="Luo Z.H."/>
            <person name="Li M."/>
        </authorList>
    </citation>
    <scope>NUCLEOTIDE SEQUENCE [LARGE SCALE GENOMIC DNA]</scope>
    <source>
        <strain evidence="1">SpSt-464</strain>
    </source>
</reference>